<dbReference type="GeneID" id="101855695"/>
<accession>A0ABM1AE84</accession>
<name>A0ABM1AE84_APLCA</name>
<gene>
    <name evidence="2" type="primary">LOC101855695</name>
</gene>
<dbReference type="RefSeq" id="XP_012945999.2">
    <property type="nucleotide sequence ID" value="XM_013090545.2"/>
</dbReference>
<dbReference type="InterPro" id="IPR033228">
    <property type="entry name" value="SZT2"/>
</dbReference>
<reference evidence="2" key="1">
    <citation type="submission" date="2025-08" db="UniProtKB">
        <authorList>
            <consortium name="RefSeq"/>
        </authorList>
    </citation>
    <scope>IDENTIFICATION</scope>
</reference>
<proteinExistence type="predicted"/>
<evidence type="ECO:0000313" key="2">
    <source>
        <dbReference type="RefSeq" id="XP_012945999.2"/>
    </source>
</evidence>
<dbReference type="PANTHER" id="PTHR14918">
    <property type="entry name" value="KICSTOR COMPLEX PROTEIN SZT2"/>
    <property type="match status" value="1"/>
</dbReference>
<protein>
    <submittedName>
        <fullName evidence="2">KICSTOR complex protein SZT2</fullName>
    </submittedName>
</protein>
<keyword evidence="1" id="KW-1185">Reference proteome</keyword>
<organism evidence="1 2">
    <name type="scientific">Aplysia californica</name>
    <name type="common">California sea hare</name>
    <dbReference type="NCBI Taxonomy" id="6500"/>
    <lineage>
        <taxon>Eukaryota</taxon>
        <taxon>Metazoa</taxon>
        <taxon>Spiralia</taxon>
        <taxon>Lophotrochozoa</taxon>
        <taxon>Mollusca</taxon>
        <taxon>Gastropoda</taxon>
        <taxon>Heterobranchia</taxon>
        <taxon>Euthyneura</taxon>
        <taxon>Tectipleura</taxon>
        <taxon>Aplysiida</taxon>
        <taxon>Aplysioidea</taxon>
        <taxon>Aplysiidae</taxon>
        <taxon>Aplysia</taxon>
    </lineage>
</organism>
<evidence type="ECO:0000313" key="1">
    <source>
        <dbReference type="Proteomes" id="UP000694888"/>
    </source>
</evidence>
<dbReference type="Proteomes" id="UP000694888">
    <property type="component" value="Unplaced"/>
</dbReference>
<dbReference type="PANTHER" id="PTHR14918:SF3">
    <property type="entry name" value="KICSTOR COMPLEX PROTEIN SZT2"/>
    <property type="match status" value="1"/>
</dbReference>
<sequence>MCSGHSPNVHAAHAYVLMKKHTRVSRNIRACWFFRHLKKSVEFSPLQNVEGLTEELTLVSVIPDDPEVKLEHGCRYLVHIGPDTIITFLSWRYRLSFTLDLSPSLMSVDIQNGQFVYDGVYQSLRRCLQGLVMPFPIPGSDIWFSPDLYISVICQTPVVCSSTNQVLVQGVKLSQDNLDFYLRHIEFELKQFEAALSVSFTTLLKMHKRKDDEEESSDHFNLADHLGSPEAGFTNMLRYGILSLQLLPENSSSGIVIITDGNVGLPTSAYMELLLNQLRTNTIMCSFIKVGSPSGLYRKLAHVPHIELMQAIATATFGAYLGSGPDVSEEKNEANLYHRAMLFWTFQRGLEGFKYELTHYSDEDMPGSISWIKRMLHRHPITGESFGLETLRKERDKRTVLAGLSSVLSVRLREGYTIKNVCFRKDDTEIHVKLHFPWHDYGRIEYAAWATWPLERKKAVTHIEVTVEGCYDLLHEMLCKPDEKEKKSSLRLNNIKTLWTILQKISSTDHMLEHLQSFSSEPLYYQTPQGICKGVPLFYMQQEGPSINMQLKASSMEKFATFWKAVIQLDTNNWQKWFHSHRIGLVLEHDRQFPKCFQVPNASSRFSSIQCRQAQASLSMLLRSWSSFVLAENHSYIKFLQKDPEKPPSYFCVLRLTSKAPNMIIRLGFLGGTPASLREEELEILREKIKNLRFPPRGTQKLSVSAAVPGEESAKVVHKSPLNREGSEIACCVLLRKPVEKILVIYESKPSDMLVVKEPMRELVPRQHHDPMKSVFRTLTHYLQHQRWVWNVQANSQAAVSMVAISRMLATLTKLRLQEGFHFAVSGAGVTNLVLEVDMKESGSCDEADETDMQTCVVQYIIFPPHTKSVDDTLSEDDQMETETTEDDREVQIVAECWVEPQYGVCCNNTPERQHFNGLTYLDIAKAVSTVG</sequence>